<dbReference type="EMBL" id="LN899823">
    <property type="protein sequence ID" value="CUV21683.1"/>
    <property type="molecule type" value="Genomic_DNA"/>
</dbReference>
<proteinExistence type="predicted"/>
<protein>
    <recommendedName>
        <fullName evidence="5">PAAR domain-containing protein</fullName>
    </recommendedName>
</protein>
<dbReference type="EMBL" id="LN899826">
    <property type="protein sequence ID" value="CUV38987.1"/>
    <property type="molecule type" value="Genomic_DNA"/>
</dbReference>
<dbReference type="InterPro" id="IPR008727">
    <property type="entry name" value="PAAR_motif"/>
</dbReference>
<sequence length="97" mass="10115">MKRYVILSGDKTTVGGTVQATVTTLQLNSVHVAHEDDAVACPACHSTGKIQCSSGPRLPMNGPDGRRIALHDDLCICGCQPPPRLVASQTVMGTSNG</sequence>
<accession>A0A0S4VEE3</accession>
<gene>
    <name evidence="4" type="ORF">RD1301_v1_1520008</name>
    <name evidence="1" type="ORF">RUN1744_v1_80039</name>
    <name evidence="2" type="ORF">TD1301_v1_210013</name>
    <name evidence="3" type="ORF">TF3108_v1_210004</name>
</gene>
<dbReference type="AlphaFoldDB" id="A0A0S4VEE3"/>
<reference evidence="2" key="1">
    <citation type="submission" date="2015-10" db="EMBL/GenBank/DDBJ databases">
        <authorList>
            <person name="Gilbert D.G."/>
        </authorList>
    </citation>
    <scope>NUCLEOTIDE SEQUENCE</scope>
    <source>
        <strain evidence="2">Phyl III-seqv23</strain>
    </source>
</reference>
<dbReference type="Pfam" id="PF05488">
    <property type="entry name" value="PAAR_motif"/>
    <property type="match status" value="1"/>
</dbReference>
<evidence type="ECO:0008006" key="5">
    <source>
        <dbReference type="Google" id="ProtNLM"/>
    </source>
</evidence>
<dbReference type="EMBL" id="LN899825">
    <property type="protein sequence ID" value="CUV32866.1"/>
    <property type="molecule type" value="Genomic_DNA"/>
</dbReference>
<evidence type="ECO:0000313" key="4">
    <source>
        <dbReference type="EMBL" id="CUV61444.1"/>
    </source>
</evidence>
<organism evidence="2">
    <name type="scientific">Ralstonia solanacearum</name>
    <name type="common">Pseudomonas solanacearum</name>
    <dbReference type="NCBI Taxonomy" id="305"/>
    <lineage>
        <taxon>Bacteria</taxon>
        <taxon>Pseudomonadati</taxon>
        <taxon>Pseudomonadota</taxon>
        <taxon>Betaproteobacteria</taxon>
        <taxon>Burkholderiales</taxon>
        <taxon>Burkholderiaceae</taxon>
        <taxon>Ralstonia</taxon>
        <taxon>Ralstonia solanacearum species complex</taxon>
    </lineage>
</organism>
<name>A0A0S4VEE3_RALSL</name>
<evidence type="ECO:0000313" key="1">
    <source>
        <dbReference type="EMBL" id="CUV21683.1"/>
    </source>
</evidence>
<evidence type="ECO:0000313" key="2">
    <source>
        <dbReference type="EMBL" id="CUV32866.1"/>
    </source>
</evidence>
<dbReference type="EMBL" id="LN899822">
    <property type="protein sequence ID" value="CUV61444.1"/>
    <property type="molecule type" value="Genomic_DNA"/>
</dbReference>
<dbReference type="CDD" id="cd14744">
    <property type="entry name" value="PAAR_CT_2"/>
    <property type="match status" value="1"/>
</dbReference>
<evidence type="ECO:0000313" key="3">
    <source>
        <dbReference type="EMBL" id="CUV38987.1"/>
    </source>
</evidence>